<evidence type="ECO:0000313" key="1">
    <source>
        <dbReference type="EnsemblMetazoa" id="PPA29111.1"/>
    </source>
</evidence>
<name>A0A2A6C004_PRIPA</name>
<keyword evidence="2" id="KW-1185">Reference proteome</keyword>
<dbReference type="AlphaFoldDB" id="A0A2A6C004"/>
<protein>
    <submittedName>
        <fullName evidence="1">Uncharacterized protein</fullName>
    </submittedName>
</protein>
<reference evidence="1" key="2">
    <citation type="submission" date="2022-06" db="UniProtKB">
        <authorList>
            <consortium name="EnsemblMetazoa"/>
        </authorList>
    </citation>
    <scope>IDENTIFICATION</scope>
    <source>
        <strain evidence="1">PS312</strain>
    </source>
</reference>
<organism evidence="1 2">
    <name type="scientific">Pristionchus pacificus</name>
    <name type="common">Parasitic nematode worm</name>
    <dbReference type="NCBI Taxonomy" id="54126"/>
    <lineage>
        <taxon>Eukaryota</taxon>
        <taxon>Metazoa</taxon>
        <taxon>Ecdysozoa</taxon>
        <taxon>Nematoda</taxon>
        <taxon>Chromadorea</taxon>
        <taxon>Rhabditida</taxon>
        <taxon>Rhabditina</taxon>
        <taxon>Diplogasteromorpha</taxon>
        <taxon>Diplogasteroidea</taxon>
        <taxon>Neodiplogasteridae</taxon>
        <taxon>Pristionchus</taxon>
    </lineage>
</organism>
<accession>A0A8R1UJF5</accession>
<accession>A0A2A6C004</accession>
<reference evidence="2" key="1">
    <citation type="journal article" date="2008" name="Nat. Genet.">
        <title>The Pristionchus pacificus genome provides a unique perspective on nematode lifestyle and parasitism.</title>
        <authorList>
            <person name="Dieterich C."/>
            <person name="Clifton S.W."/>
            <person name="Schuster L.N."/>
            <person name="Chinwalla A."/>
            <person name="Delehaunty K."/>
            <person name="Dinkelacker I."/>
            <person name="Fulton L."/>
            <person name="Fulton R."/>
            <person name="Godfrey J."/>
            <person name="Minx P."/>
            <person name="Mitreva M."/>
            <person name="Roeseler W."/>
            <person name="Tian H."/>
            <person name="Witte H."/>
            <person name="Yang S.P."/>
            <person name="Wilson R.K."/>
            <person name="Sommer R.J."/>
        </authorList>
    </citation>
    <scope>NUCLEOTIDE SEQUENCE [LARGE SCALE GENOMIC DNA]</scope>
    <source>
        <strain evidence="2">PS312</strain>
    </source>
</reference>
<dbReference type="EnsemblMetazoa" id="PPA29111.1">
    <property type="protein sequence ID" value="PPA29111.1"/>
    <property type="gene ID" value="WBGene00118665"/>
</dbReference>
<gene>
    <name evidence="1" type="primary">WBGene00118665</name>
</gene>
<sequence length="470" mass="46016">MAFLYRVAVSLVFLHYGSCVSDFATCDGNANLFCFTNANCIASGYVNHQCLSGPTTPVSGFQFGCCSASSGGFDYATCNNDATLFCTASADCQASGNGGQCLSGPSTSVSPGQFGCCSASSGGFDYATCNNDATLFCTANADCQASGIGGQCLSGPSTPVSPGQFGCCSASSGGFDYATCNNDATLFCTASADCQASGNGGQCLSGPSTPVSPGQFGCCSASSGGFDYATCNNDATLFCTANADCQASGIGGQCLSGPSTPVSPGQFGCCSASSGGFDYATCNNDATLFCTANADCQASGIGGQCLSGPSTPVSPGQFGCCSASSGGFDYATCNNDATLFCTASADCQASGIGGQCLSGPNTPVSAGQSGCCMCFANDDCAAIPGSLCSGDVTAAPVRPGTAGCCVGGAAMVDFTSCDNNFTLACMDNADCDRFVGTACFGSAANTPVTPGRVGCCAPTSGGCGSKQAHI</sequence>
<proteinExistence type="predicted"/>
<evidence type="ECO:0000313" key="2">
    <source>
        <dbReference type="Proteomes" id="UP000005239"/>
    </source>
</evidence>
<dbReference type="Proteomes" id="UP000005239">
    <property type="component" value="Unassembled WGS sequence"/>
</dbReference>